<dbReference type="Gene3D" id="1.10.150.130">
    <property type="match status" value="1"/>
</dbReference>
<dbReference type="PANTHER" id="PTHR30629">
    <property type="entry name" value="PROPHAGE INTEGRASE"/>
    <property type="match status" value="1"/>
</dbReference>
<evidence type="ECO:0000256" key="5">
    <source>
        <dbReference type="PROSITE-ProRule" id="PRU01248"/>
    </source>
</evidence>
<dbReference type="SUPFAM" id="SSF56349">
    <property type="entry name" value="DNA breaking-rejoining enzymes"/>
    <property type="match status" value="1"/>
</dbReference>
<dbReference type="InterPro" id="IPR044068">
    <property type="entry name" value="CB"/>
</dbReference>
<dbReference type="OrthoDB" id="9806835at2"/>
<organism evidence="8 9">
    <name type="scientific">Sphingobacterium athyrii</name>
    <dbReference type="NCBI Taxonomy" id="2152717"/>
    <lineage>
        <taxon>Bacteria</taxon>
        <taxon>Pseudomonadati</taxon>
        <taxon>Bacteroidota</taxon>
        <taxon>Sphingobacteriia</taxon>
        <taxon>Sphingobacteriales</taxon>
        <taxon>Sphingobacteriaceae</taxon>
        <taxon>Sphingobacterium</taxon>
    </lineage>
</organism>
<dbReference type="InterPro" id="IPR010998">
    <property type="entry name" value="Integrase_recombinase_N"/>
</dbReference>
<dbReference type="PANTHER" id="PTHR30629:SF2">
    <property type="entry name" value="PROPHAGE INTEGRASE INTS-RELATED"/>
    <property type="match status" value="1"/>
</dbReference>
<dbReference type="Gene3D" id="1.10.443.10">
    <property type="entry name" value="Intergrase catalytic core"/>
    <property type="match status" value="1"/>
</dbReference>
<dbReference type="EMBL" id="QCXX01000003">
    <property type="protein sequence ID" value="PUV24542.1"/>
    <property type="molecule type" value="Genomic_DNA"/>
</dbReference>
<evidence type="ECO:0000256" key="2">
    <source>
        <dbReference type="ARBA" id="ARBA00022908"/>
    </source>
</evidence>
<dbReference type="PROSITE" id="PS51898">
    <property type="entry name" value="TYR_RECOMBINASE"/>
    <property type="match status" value="1"/>
</dbReference>
<protein>
    <recommendedName>
        <fullName evidence="10">Integrase</fullName>
    </recommendedName>
</protein>
<evidence type="ECO:0008006" key="10">
    <source>
        <dbReference type="Google" id="ProtNLM"/>
    </source>
</evidence>
<dbReference type="InterPro" id="IPR011010">
    <property type="entry name" value="DNA_brk_join_enz"/>
</dbReference>
<dbReference type="GO" id="GO:0006310">
    <property type="term" value="P:DNA recombination"/>
    <property type="evidence" value="ECO:0007669"/>
    <property type="project" value="UniProtKB-KW"/>
</dbReference>
<comment type="caution">
    <text evidence="8">The sequence shown here is derived from an EMBL/GenBank/DDBJ whole genome shotgun (WGS) entry which is preliminary data.</text>
</comment>
<gene>
    <name evidence="8" type="ORF">DCO56_14465</name>
</gene>
<comment type="similarity">
    <text evidence="1">Belongs to the 'phage' integrase family.</text>
</comment>
<dbReference type="GO" id="GO:0015074">
    <property type="term" value="P:DNA integration"/>
    <property type="evidence" value="ECO:0007669"/>
    <property type="project" value="UniProtKB-KW"/>
</dbReference>
<dbReference type="InterPro" id="IPR002104">
    <property type="entry name" value="Integrase_catalytic"/>
</dbReference>
<proteinExistence type="inferred from homology"/>
<dbReference type="Proteomes" id="UP000250831">
    <property type="component" value="Unassembled WGS sequence"/>
</dbReference>
<feature type="domain" description="Tyr recombinase" evidence="6">
    <location>
        <begin position="271"/>
        <end position="450"/>
    </location>
</feature>
<keyword evidence="4" id="KW-0233">DNA recombination</keyword>
<dbReference type="InterPro" id="IPR013762">
    <property type="entry name" value="Integrase-like_cat_sf"/>
</dbReference>
<dbReference type="InterPro" id="IPR050808">
    <property type="entry name" value="Phage_Integrase"/>
</dbReference>
<keyword evidence="9" id="KW-1185">Reference proteome</keyword>
<evidence type="ECO:0000256" key="4">
    <source>
        <dbReference type="ARBA" id="ARBA00023172"/>
    </source>
</evidence>
<dbReference type="AlphaFoldDB" id="A0A363NUQ0"/>
<keyword evidence="3 5" id="KW-0238">DNA-binding</keyword>
<name>A0A363NUQ0_9SPHI</name>
<sequence length="455" mass="53265">MNKRKVPLNAKEQLFTVALRSAEREGFATHIKNETVNQTLENSNKTNSDKTLPLSKNDGIFEKMEFKYTNPEIKRGKQITEVPKGSTKKKEQAKQTWYISFQAFNPSSNSMERKRITGDINRIKDPNDKEEAAQLLCETYRELLEGGWNPFDEVGNEKLRRSVVNISMIEAVDAFVEYHKIKGSRKKTIQSYSSKLAFISNYFNEKKVCDIQDNDIIKFMNEVSNSNKWAPKTFNNAKGIYYGLYEFLKLEKYVSENHFASIKTKFVPKTESHRVFTDEDFKLIMEAVNKDKMLALFTRSIYYTCIRPGELMQLKRKHYDLDKNQILVPSYISKNKKDGFVHIADEFKKLLEQFRDIDGEYHLFCNDDQLYGTIPYHPNRPYKRLMSILKKLDLHKKGYTLYSFKHFSNVKKSLSGWTVAEIMKANRHASIEQTEKYLKDLLEFVDITKKPIPTI</sequence>
<evidence type="ECO:0000259" key="7">
    <source>
        <dbReference type="PROSITE" id="PS51900"/>
    </source>
</evidence>
<evidence type="ECO:0000259" key="6">
    <source>
        <dbReference type="PROSITE" id="PS51898"/>
    </source>
</evidence>
<evidence type="ECO:0000256" key="3">
    <source>
        <dbReference type="ARBA" id="ARBA00023125"/>
    </source>
</evidence>
<evidence type="ECO:0000313" key="9">
    <source>
        <dbReference type="Proteomes" id="UP000250831"/>
    </source>
</evidence>
<accession>A0A363NUQ0</accession>
<dbReference type="PROSITE" id="PS51900">
    <property type="entry name" value="CB"/>
    <property type="match status" value="1"/>
</dbReference>
<dbReference type="InterPro" id="IPR004107">
    <property type="entry name" value="Integrase_SAM-like_N"/>
</dbReference>
<dbReference type="GO" id="GO:0003677">
    <property type="term" value="F:DNA binding"/>
    <property type="evidence" value="ECO:0007669"/>
    <property type="project" value="UniProtKB-UniRule"/>
</dbReference>
<dbReference type="Pfam" id="PF13495">
    <property type="entry name" value="Phage_int_SAM_4"/>
    <property type="match status" value="1"/>
</dbReference>
<evidence type="ECO:0000313" key="8">
    <source>
        <dbReference type="EMBL" id="PUV24542.1"/>
    </source>
</evidence>
<reference evidence="8 9" key="1">
    <citation type="submission" date="2018-04" db="EMBL/GenBank/DDBJ databases">
        <title>Sphingobacterium sp. M46 Genome.</title>
        <authorList>
            <person name="Cheng J."/>
            <person name="Li Y."/>
        </authorList>
    </citation>
    <scope>NUCLEOTIDE SEQUENCE [LARGE SCALE GENOMIC DNA]</scope>
    <source>
        <strain evidence="8 9">M46</strain>
    </source>
</reference>
<dbReference type="CDD" id="cd00397">
    <property type="entry name" value="DNA_BRE_C"/>
    <property type="match status" value="1"/>
</dbReference>
<keyword evidence="2" id="KW-0229">DNA integration</keyword>
<evidence type="ECO:0000256" key="1">
    <source>
        <dbReference type="ARBA" id="ARBA00008857"/>
    </source>
</evidence>
<dbReference type="RefSeq" id="WP_108634470.1">
    <property type="nucleotide sequence ID" value="NZ_QCXX01000003.1"/>
</dbReference>
<dbReference type="Pfam" id="PF00589">
    <property type="entry name" value="Phage_integrase"/>
    <property type="match status" value="1"/>
</dbReference>
<feature type="domain" description="Core-binding (CB)" evidence="7">
    <location>
        <begin position="166"/>
        <end position="249"/>
    </location>
</feature>